<feature type="domain" description="HTH cro/C1-type" evidence="2">
    <location>
        <begin position="12"/>
        <end position="66"/>
    </location>
</feature>
<dbReference type="Proteomes" id="UP000198418">
    <property type="component" value="Unassembled WGS sequence"/>
</dbReference>
<evidence type="ECO:0000313" key="4">
    <source>
        <dbReference type="Proteomes" id="UP000198418"/>
    </source>
</evidence>
<dbReference type="InterPro" id="IPR010982">
    <property type="entry name" value="Lambda_DNA-bd_dom_sf"/>
</dbReference>
<reference evidence="4" key="1">
    <citation type="submission" date="2017-06" db="EMBL/GenBank/DDBJ databases">
        <authorList>
            <person name="Varghese N."/>
            <person name="Submissions S."/>
        </authorList>
    </citation>
    <scope>NUCLEOTIDE SEQUENCE [LARGE SCALE GENOMIC DNA]</scope>
    <source>
        <strain evidence="4">DSM 137</strain>
    </source>
</reference>
<keyword evidence="4" id="KW-1185">Reference proteome</keyword>
<dbReference type="SUPFAM" id="SSF47413">
    <property type="entry name" value="lambda repressor-like DNA-binding domains"/>
    <property type="match status" value="1"/>
</dbReference>
<dbReference type="EMBL" id="FYDG01000004">
    <property type="protein sequence ID" value="SNB71490.1"/>
    <property type="molecule type" value="Genomic_DNA"/>
</dbReference>
<organism evidence="3 4">
    <name type="scientific">Rhodoblastus acidophilus</name>
    <name type="common">Rhodopseudomonas acidophila</name>
    <dbReference type="NCBI Taxonomy" id="1074"/>
    <lineage>
        <taxon>Bacteria</taxon>
        <taxon>Pseudomonadati</taxon>
        <taxon>Pseudomonadota</taxon>
        <taxon>Alphaproteobacteria</taxon>
        <taxon>Hyphomicrobiales</taxon>
        <taxon>Rhodoblastaceae</taxon>
        <taxon>Rhodoblastus</taxon>
    </lineage>
</organism>
<dbReference type="OrthoDB" id="7869536at2"/>
<gene>
    <name evidence="3" type="ORF">SAMN06265338_104159</name>
</gene>
<proteinExistence type="predicted"/>
<dbReference type="InterPro" id="IPR001387">
    <property type="entry name" value="Cro/C1-type_HTH"/>
</dbReference>
<dbReference type="GO" id="GO:0003677">
    <property type="term" value="F:DNA binding"/>
    <property type="evidence" value="ECO:0007669"/>
    <property type="project" value="InterPro"/>
</dbReference>
<dbReference type="Pfam" id="PF13560">
    <property type="entry name" value="HTH_31"/>
    <property type="match status" value="1"/>
</dbReference>
<feature type="compositionally biased region" description="Low complexity" evidence="1">
    <location>
        <begin position="88"/>
        <end position="99"/>
    </location>
</feature>
<evidence type="ECO:0000259" key="2">
    <source>
        <dbReference type="PROSITE" id="PS50943"/>
    </source>
</evidence>
<sequence length="198" mass="21648">MKSIDLLVGSRIRERRFQARLSLDGLASRIGLNAVLLLRYEKGEARVPAPVMMKLCNALGARAADFFEPKPNDPAPLLRLTPDPAPTPARGQQQAQPQAQPLPPPRPRDRRLAASLDRLARAERGVRLQERLIARQAGLVEQLERDGDADLARIGRSLLSLFEATRALSIRDRNRLQAEMAGHAGALASTAETPPPPA</sequence>
<accession>A0A212RGH9</accession>
<dbReference type="PROSITE" id="PS50943">
    <property type="entry name" value="HTH_CROC1"/>
    <property type="match status" value="1"/>
</dbReference>
<evidence type="ECO:0000256" key="1">
    <source>
        <dbReference type="SAM" id="MobiDB-lite"/>
    </source>
</evidence>
<feature type="region of interest" description="Disordered" evidence="1">
    <location>
        <begin position="70"/>
        <end position="109"/>
    </location>
</feature>
<dbReference type="Gene3D" id="1.10.260.40">
    <property type="entry name" value="lambda repressor-like DNA-binding domains"/>
    <property type="match status" value="1"/>
</dbReference>
<dbReference type="RefSeq" id="WP_158255163.1">
    <property type="nucleotide sequence ID" value="NZ_FYDG01000004.1"/>
</dbReference>
<dbReference type="SMART" id="SM00530">
    <property type="entry name" value="HTH_XRE"/>
    <property type="match status" value="1"/>
</dbReference>
<name>A0A212RGH9_RHOAC</name>
<dbReference type="CDD" id="cd00093">
    <property type="entry name" value="HTH_XRE"/>
    <property type="match status" value="1"/>
</dbReference>
<protein>
    <submittedName>
        <fullName evidence="3">Helix-turn-helix domain-containing protein</fullName>
    </submittedName>
</protein>
<evidence type="ECO:0000313" key="3">
    <source>
        <dbReference type="EMBL" id="SNB71490.1"/>
    </source>
</evidence>
<dbReference type="AlphaFoldDB" id="A0A212RGH9"/>